<evidence type="ECO:0000313" key="2">
    <source>
        <dbReference type="EMBL" id="MFD1799225.1"/>
    </source>
</evidence>
<evidence type="ECO:0000256" key="1">
    <source>
        <dbReference type="SAM" id="Coils"/>
    </source>
</evidence>
<name>A0ABW4NMK1_9LACT</name>
<dbReference type="SUPFAM" id="SSF54913">
    <property type="entry name" value="GlnB-like"/>
    <property type="match status" value="2"/>
</dbReference>
<gene>
    <name evidence="2" type="ORF">ACFSBK_05035</name>
</gene>
<accession>A0ABW4NMK1</accession>
<dbReference type="InterPro" id="IPR011322">
    <property type="entry name" value="N-reg_PII-like_a/b"/>
</dbReference>
<proteinExistence type="predicted"/>
<dbReference type="Gene3D" id="3.30.70.120">
    <property type="match status" value="2"/>
</dbReference>
<comment type="caution">
    <text evidence="2">The sequence shown here is derived from an EMBL/GenBank/DDBJ whole genome shotgun (WGS) entry which is preliminary data.</text>
</comment>
<organism evidence="2 3">
    <name type="scientific">Carnobacterium antarcticum</name>
    <dbReference type="NCBI Taxonomy" id="2126436"/>
    <lineage>
        <taxon>Bacteria</taxon>
        <taxon>Bacillati</taxon>
        <taxon>Bacillota</taxon>
        <taxon>Bacilli</taxon>
        <taxon>Lactobacillales</taxon>
        <taxon>Carnobacteriaceae</taxon>
        <taxon>Carnobacterium</taxon>
    </lineage>
</organism>
<protein>
    <submittedName>
        <fullName evidence="2">P-II family nitrogen regulator</fullName>
    </submittedName>
</protein>
<sequence length="222" mass="23931">MKNNIIEGMNYDILCLIVNDGVGSKVLKIAKQDGISGGTVFYGFGTINNNALKLLGLDDIRKEIIILAAKKEDAEKTLEDLSQKLKLEKRNHGIAFSIPIANLLGNRNCVYKQNASSRKVEDIMHQAIFTIVDHGQAEEVIDAAVAAGSQGGTVITGRGSGSHETSKLFSMDIEPEKEIVLILSETQTTDAIVASISNAMEIEKPGNGVLFTLDVNNTKGLF</sequence>
<dbReference type="RefSeq" id="WP_058918913.1">
    <property type="nucleotide sequence ID" value="NZ_JBHSQC010000004.1"/>
</dbReference>
<dbReference type="EMBL" id="JBHUFF010000009">
    <property type="protein sequence ID" value="MFD1799225.1"/>
    <property type="molecule type" value="Genomic_DNA"/>
</dbReference>
<reference evidence="3" key="1">
    <citation type="journal article" date="2019" name="Int. J. Syst. Evol. Microbiol.">
        <title>The Global Catalogue of Microorganisms (GCM) 10K type strain sequencing project: providing services to taxonomists for standard genome sequencing and annotation.</title>
        <authorList>
            <consortium name="The Broad Institute Genomics Platform"/>
            <consortium name="The Broad Institute Genome Sequencing Center for Infectious Disease"/>
            <person name="Wu L."/>
            <person name="Ma J."/>
        </authorList>
    </citation>
    <scope>NUCLEOTIDE SEQUENCE [LARGE SCALE GENOMIC DNA]</scope>
    <source>
        <strain evidence="3">KCTC 42143</strain>
    </source>
</reference>
<keyword evidence="3" id="KW-1185">Reference proteome</keyword>
<dbReference type="Proteomes" id="UP001597285">
    <property type="component" value="Unassembled WGS sequence"/>
</dbReference>
<dbReference type="InterPro" id="IPR002187">
    <property type="entry name" value="N-reg_PII"/>
</dbReference>
<feature type="coiled-coil region" evidence="1">
    <location>
        <begin position="57"/>
        <end position="91"/>
    </location>
</feature>
<dbReference type="InterPro" id="IPR015867">
    <property type="entry name" value="N-reg_PII/ATP_PRibTrfase_C"/>
</dbReference>
<dbReference type="SMART" id="SM00938">
    <property type="entry name" value="P-II"/>
    <property type="match status" value="1"/>
</dbReference>
<dbReference type="Pfam" id="PF00543">
    <property type="entry name" value="P-II"/>
    <property type="match status" value="1"/>
</dbReference>
<keyword evidence="1" id="KW-0175">Coiled coil</keyword>
<dbReference type="PROSITE" id="PS51343">
    <property type="entry name" value="PII_GLNB_DOM"/>
    <property type="match status" value="1"/>
</dbReference>
<evidence type="ECO:0000313" key="3">
    <source>
        <dbReference type="Proteomes" id="UP001597285"/>
    </source>
</evidence>